<evidence type="ECO:0000256" key="1">
    <source>
        <dbReference type="SAM" id="Phobius"/>
    </source>
</evidence>
<gene>
    <name evidence="2" type="ORF">GCM10025782_25970</name>
</gene>
<organism evidence="2 3">
    <name type="scientific">Pedococcus ginsenosidimutans</name>
    <dbReference type="NCBI Taxonomy" id="490570"/>
    <lineage>
        <taxon>Bacteria</taxon>
        <taxon>Bacillati</taxon>
        <taxon>Actinomycetota</taxon>
        <taxon>Actinomycetes</taxon>
        <taxon>Micrococcales</taxon>
        <taxon>Intrasporangiaceae</taxon>
        <taxon>Pedococcus</taxon>
    </lineage>
</organism>
<keyword evidence="1" id="KW-1133">Transmembrane helix</keyword>
<feature type="transmembrane region" description="Helical" evidence="1">
    <location>
        <begin position="181"/>
        <end position="200"/>
    </location>
</feature>
<dbReference type="Proteomes" id="UP001500556">
    <property type="component" value="Unassembled WGS sequence"/>
</dbReference>
<evidence type="ECO:0000313" key="2">
    <source>
        <dbReference type="EMBL" id="GAA4726425.1"/>
    </source>
</evidence>
<reference evidence="3" key="1">
    <citation type="journal article" date="2019" name="Int. J. Syst. Evol. Microbiol.">
        <title>The Global Catalogue of Microorganisms (GCM) 10K type strain sequencing project: providing services to taxonomists for standard genome sequencing and annotation.</title>
        <authorList>
            <consortium name="The Broad Institute Genomics Platform"/>
            <consortium name="The Broad Institute Genome Sequencing Center for Infectious Disease"/>
            <person name="Wu L."/>
            <person name="Ma J."/>
        </authorList>
    </citation>
    <scope>NUCLEOTIDE SEQUENCE [LARGE SCALE GENOMIC DNA]</scope>
    <source>
        <strain evidence="3">JCM 18961</strain>
    </source>
</reference>
<evidence type="ECO:0000313" key="3">
    <source>
        <dbReference type="Proteomes" id="UP001500556"/>
    </source>
</evidence>
<sequence length="231" mass="23100">MESLKGAGKIRTRGPVARGRSVGAAALAVAVAVIAENAVLAVSGAPTYGAPMKEVMAYYAANRASVAIASGLVAVYLPVLLMFLSGLQGLVERRGGGGADWARLAVAAGASLSAGFVLVNVLQVGLALSAGQLAEPTPADELVWRIHAAAFGLALPMLGATFVGTALAAHASGLTPAWQRLLGLVGGGLLVVAGIGNLALADGSPLVFVGLLGFASWLAWLIVTGVRLVRS</sequence>
<keyword evidence="3" id="KW-1185">Reference proteome</keyword>
<dbReference type="EMBL" id="BAABLO010000011">
    <property type="protein sequence ID" value="GAA4726425.1"/>
    <property type="molecule type" value="Genomic_DNA"/>
</dbReference>
<feature type="transmembrane region" description="Helical" evidence="1">
    <location>
        <begin position="104"/>
        <end position="126"/>
    </location>
</feature>
<name>A0ABP8YEH9_9MICO</name>
<comment type="caution">
    <text evidence="2">The sequence shown here is derived from an EMBL/GenBank/DDBJ whole genome shotgun (WGS) entry which is preliminary data.</text>
</comment>
<feature type="transmembrane region" description="Helical" evidence="1">
    <location>
        <begin position="21"/>
        <end position="44"/>
    </location>
</feature>
<protein>
    <recommendedName>
        <fullName evidence="4">DUF4386 domain-containing protein</fullName>
    </recommendedName>
</protein>
<feature type="transmembrane region" description="Helical" evidence="1">
    <location>
        <begin position="206"/>
        <end position="229"/>
    </location>
</feature>
<keyword evidence="1" id="KW-0472">Membrane</keyword>
<evidence type="ECO:0008006" key="4">
    <source>
        <dbReference type="Google" id="ProtNLM"/>
    </source>
</evidence>
<dbReference type="RefSeq" id="WP_345503881.1">
    <property type="nucleotide sequence ID" value="NZ_BAABLO010000011.1"/>
</dbReference>
<keyword evidence="1" id="KW-0812">Transmembrane</keyword>
<feature type="transmembrane region" description="Helical" evidence="1">
    <location>
        <begin position="64"/>
        <end position="84"/>
    </location>
</feature>
<proteinExistence type="predicted"/>
<feature type="transmembrane region" description="Helical" evidence="1">
    <location>
        <begin position="146"/>
        <end position="169"/>
    </location>
</feature>
<accession>A0ABP8YEH9</accession>